<reference evidence="1 2" key="1">
    <citation type="submission" date="2019-01" db="EMBL/GenBank/DDBJ databases">
        <title>Draft genome sequences of three monokaryotic isolates of the white-rot basidiomycete fungus Dichomitus squalens.</title>
        <authorList>
            <consortium name="DOE Joint Genome Institute"/>
            <person name="Lopez S.C."/>
            <person name="Andreopoulos B."/>
            <person name="Pangilinan J."/>
            <person name="Lipzen A."/>
            <person name="Riley R."/>
            <person name="Ahrendt S."/>
            <person name="Ng V."/>
            <person name="Barry K."/>
            <person name="Daum C."/>
            <person name="Grigoriev I.V."/>
            <person name="Hilden K.S."/>
            <person name="Makela M.R."/>
            <person name="de Vries R.P."/>
        </authorList>
    </citation>
    <scope>NUCLEOTIDE SEQUENCE [LARGE SCALE GENOMIC DNA]</scope>
    <source>
        <strain evidence="1 2">CBS 464.89</strain>
    </source>
</reference>
<dbReference type="EMBL" id="ML145086">
    <property type="protein sequence ID" value="TBU64462.1"/>
    <property type="molecule type" value="Genomic_DNA"/>
</dbReference>
<evidence type="ECO:0000313" key="2">
    <source>
        <dbReference type="Proteomes" id="UP000292082"/>
    </source>
</evidence>
<protein>
    <submittedName>
        <fullName evidence="1">Uncharacterized protein</fullName>
    </submittedName>
</protein>
<organism evidence="1 2">
    <name type="scientific">Dichomitus squalens</name>
    <dbReference type="NCBI Taxonomy" id="114155"/>
    <lineage>
        <taxon>Eukaryota</taxon>
        <taxon>Fungi</taxon>
        <taxon>Dikarya</taxon>
        <taxon>Basidiomycota</taxon>
        <taxon>Agaricomycotina</taxon>
        <taxon>Agaricomycetes</taxon>
        <taxon>Polyporales</taxon>
        <taxon>Polyporaceae</taxon>
        <taxon>Dichomitus</taxon>
    </lineage>
</organism>
<dbReference type="Proteomes" id="UP000292082">
    <property type="component" value="Unassembled WGS sequence"/>
</dbReference>
<evidence type="ECO:0000313" key="1">
    <source>
        <dbReference type="EMBL" id="TBU64462.1"/>
    </source>
</evidence>
<accession>A0A4Q9QA09</accession>
<sequence>MEISFSQISCRRHSLGCAYVCIAWIASMSRSQVVPVNFHYRLRAQGQPITSDLPSGNVSRYLRPWLSPLPRICLSSLFSP</sequence>
<keyword evidence="2" id="KW-1185">Reference proteome</keyword>
<name>A0A4Q9QA09_9APHY</name>
<gene>
    <name evidence="1" type="ORF">BD310DRAFT_914704</name>
</gene>
<proteinExistence type="predicted"/>
<dbReference type="AlphaFoldDB" id="A0A4Q9QA09"/>